<reference evidence="6" key="1">
    <citation type="submission" date="2020-08" db="EMBL/GenBank/DDBJ databases">
        <title>Genomic Encyclopedia of Type Strains, Phase IV (KMG-V): Genome sequencing to study the core and pangenomes of soil and plant-associated prokaryotes.</title>
        <authorList>
            <person name="Whitman W."/>
        </authorList>
    </citation>
    <scope>NUCLEOTIDE SEQUENCE [LARGE SCALE GENOMIC DNA]</scope>
    <source>
        <strain evidence="6">M8UP27</strain>
    </source>
</reference>
<comment type="caution">
    <text evidence="6">The sequence shown here is derived from an EMBL/GenBank/DDBJ whole genome shotgun (WGS) entry which is preliminary data.</text>
</comment>
<dbReference type="AlphaFoldDB" id="A0A7W8MR38"/>
<dbReference type="GO" id="GO:0000160">
    <property type="term" value="P:phosphorelay signal transduction system"/>
    <property type="evidence" value="ECO:0007669"/>
    <property type="project" value="UniProtKB-KW"/>
</dbReference>
<dbReference type="InterPro" id="IPR011006">
    <property type="entry name" value="CheY-like_superfamily"/>
</dbReference>
<dbReference type="SUPFAM" id="SSF52172">
    <property type="entry name" value="CheY-like"/>
    <property type="match status" value="1"/>
</dbReference>
<accession>A0A7W8MR38</accession>
<dbReference type="Pfam" id="PF00072">
    <property type="entry name" value="Response_reg"/>
    <property type="match status" value="1"/>
</dbReference>
<proteinExistence type="predicted"/>
<evidence type="ECO:0000256" key="4">
    <source>
        <dbReference type="SAM" id="MobiDB-lite"/>
    </source>
</evidence>
<evidence type="ECO:0000256" key="2">
    <source>
        <dbReference type="ARBA" id="ARBA00023012"/>
    </source>
</evidence>
<evidence type="ECO:0000256" key="3">
    <source>
        <dbReference type="PROSITE-ProRule" id="PRU00169"/>
    </source>
</evidence>
<keyword evidence="6" id="KW-0238">DNA-binding</keyword>
<feature type="region of interest" description="Disordered" evidence="4">
    <location>
        <begin position="172"/>
        <end position="222"/>
    </location>
</feature>
<evidence type="ECO:0000313" key="7">
    <source>
        <dbReference type="Proteomes" id="UP000568106"/>
    </source>
</evidence>
<feature type="domain" description="Response regulatory" evidence="5">
    <location>
        <begin position="4"/>
        <end position="117"/>
    </location>
</feature>
<name>A0A7W8MR38_9BACT</name>
<dbReference type="Gene3D" id="3.40.50.2300">
    <property type="match status" value="1"/>
</dbReference>
<keyword evidence="1 3" id="KW-0597">Phosphoprotein</keyword>
<dbReference type="Proteomes" id="UP000568106">
    <property type="component" value="Unassembled WGS sequence"/>
</dbReference>
<feature type="modified residue" description="4-aspartylphosphate" evidence="3">
    <location>
        <position position="53"/>
    </location>
</feature>
<evidence type="ECO:0000313" key="6">
    <source>
        <dbReference type="EMBL" id="MBB5317411.1"/>
    </source>
</evidence>
<dbReference type="InterPro" id="IPR001789">
    <property type="entry name" value="Sig_transdc_resp-reg_receiver"/>
</dbReference>
<dbReference type="CDD" id="cd00156">
    <property type="entry name" value="REC"/>
    <property type="match status" value="1"/>
</dbReference>
<keyword evidence="2" id="KW-0902">Two-component regulatory system</keyword>
<dbReference type="InterPro" id="IPR050595">
    <property type="entry name" value="Bact_response_regulator"/>
</dbReference>
<protein>
    <submittedName>
        <fullName evidence="6">DNA-binding response OmpR family regulator</fullName>
    </submittedName>
</protein>
<dbReference type="PANTHER" id="PTHR44591">
    <property type="entry name" value="STRESS RESPONSE REGULATOR PROTEIN 1"/>
    <property type="match status" value="1"/>
</dbReference>
<evidence type="ECO:0000256" key="1">
    <source>
        <dbReference type="ARBA" id="ARBA00022553"/>
    </source>
</evidence>
<keyword evidence="7" id="KW-1185">Reference proteome</keyword>
<sequence>MRRRILLVDDEVAVLLTLKAVLEISGFDVDTAASAREGVSKLHTREYQMLITDMRMEHDVAGIEVIKAARSANYHPAVALLTAFPVAEEDWQEMGADQLLVKPMHTRILLQQIEDLIASHERKLAGLGLTSSASKPAAKATGKKKAVVKKAIVKTAAAKTAAAKKAVAKKVAVRRSPAKKAAAAKTSIRKKPVAKKAIVKKAVAKKATKAAKSKPARRRTNS</sequence>
<dbReference type="EMBL" id="JACHDY010000002">
    <property type="protein sequence ID" value="MBB5317411.1"/>
    <property type="molecule type" value="Genomic_DNA"/>
</dbReference>
<dbReference type="PROSITE" id="PS50110">
    <property type="entry name" value="RESPONSE_REGULATORY"/>
    <property type="match status" value="1"/>
</dbReference>
<organism evidence="6 7">
    <name type="scientific">Tunturiibacter empetritectus</name>
    <dbReference type="NCBI Taxonomy" id="3069691"/>
    <lineage>
        <taxon>Bacteria</taxon>
        <taxon>Pseudomonadati</taxon>
        <taxon>Acidobacteriota</taxon>
        <taxon>Terriglobia</taxon>
        <taxon>Terriglobales</taxon>
        <taxon>Acidobacteriaceae</taxon>
        <taxon>Tunturiibacter</taxon>
    </lineage>
</organism>
<dbReference type="PANTHER" id="PTHR44591:SF14">
    <property type="entry name" value="PROTEIN PILG"/>
    <property type="match status" value="1"/>
</dbReference>
<dbReference type="SMART" id="SM00448">
    <property type="entry name" value="REC"/>
    <property type="match status" value="1"/>
</dbReference>
<feature type="compositionally biased region" description="Basic residues" evidence="4">
    <location>
        <begin position="187"/>
        <end position="222"/>
    </location>
</feature>
<evidence type="ECO:0000259" key="5">
    <source>
        <dbReference type="PROSITE" id="PS50110"/>
    </source>
</evidence>
<dbReference type="GO" id="GO:0003677">
    <property type="term" value="F:DNA binding"/>
    <property type="evidence" value="ECO:0007669"/>
    <property type="project" value="UniProtKB-KW"/>
</dbReference>
<gene>
    <name evidence="6" type="ORF">HDF09_002080</name>
</gene>